<accession>A0AAF0FBE1</accession>
<protein>
    <recommendedName>
        <fullName evidence="2">UDENN domain-containing protein</fullName>
    </recommendedName>
</protein>
<sequence>MEGPASKFESYGDLSLLSLNEEESKTSVSTQPSISAVPEKQRDALQRWILSIALVNFDLELGPDVEFMYPPLGISKEEKDNIAFSAFPDTTVFSNGNLTFSWRVREVPLDESREAPPKIPDITRRERAGSIRREFRRSSAKVSRHTSLLSAGRAARSLLQRNEPEKPLEPPTTSRSTSYIYGYTFFHQKRDAALRRGYFQKSLVILTHLPYVAIFSELATQLGSLFFEHGLPVLETYVREVIAWPEPTPGSILELPYLGQILRAALPHGNEAQNGSWAQDPLRDSKLLPMLASVPQTPLLKLFRSVIPSLWAMWECMLLAEPIVVVTRDPRTASEAVWHLIDLIRPIQYAGDFRPYFHIHDYDFKALATRNKPQSGTTLGVTNPFFLQTCANWPHVLQLDSDVCGEDRVPHAHVRRPDSASRAQFITTRKRHTSKDRVLLKDVTAQAQIQNPSQLEHSSAVMRHYFADMTERFLAPLNRYMASLIPADFSLSSPAEAPRVRPFSRAEFLASLKTHSTPLRMRQRSLSTGSVLRHSLYSDFLQCPNFSLWLQSRIAAAEEEQRQRRIAALIDGDVEKFGSTRPEIETVDLYVRLKKELYDIDQAITRPLFTGPGQRWRTTQASETYVSPQPAKPLSVQRERLELQLSKLYNILPADLRAGLADKQPIPRN</sequence>
<dbReference type="InterPro" id="IPR037516">
    <property type="entry name" value="Tripartite_DENN"/>
</dbReference>
<dbReference type="GO" id="GO:0005085">
    <property type="term" value="F:guanyl-nucleotide exchange factor activity"/>
    <property type="evidence" value="ECO:0007669"/>
    <property type="project" value="InterPro"/>
</dbReference>
<organism evidence="3 4">
    <name type="scientific">Malassezia psittaci</name>
    <dbReference type="NCBI Taxonomy" id="1821823"/>
    <lineage>
        <taxon>Eukaryota</taxon>
        <taxon>Fungi</taxon>
        <taxon>Dikarya</taxon>
        <taxon>Basidiomycota</taxon>
        <taxon>Ustilaginomycotina</taxon>
        <taxon>Malasseziomycetes</taxon>
        <taxon>Malasseziales</taxon>
        <taxon>Malasseziaceae</taxon>
        <taxon>Malassezia</taxon>
    </lineage>
</organism>
<dbReference type="PANTHER" id="PTHR13677:SF0">
    <property type="entry name" value="LD41638P"/>
    <property type="match status" value="1"/>
</dbReference>
<gene>
    <name evidence="3" type="ORF">MPSI1_002504</name>
</gene>
<evidence type="ECO:0000256" key="1">
    <source>
        <dbReference type="ARBA" id="ARBA00007159"/>
    </source>
</evidence>
<dbReference type="Proteomes" id="UP001214628">
    <property type="component" value="Chromosome 3"/>
</dbReference>
<reference evidence="3" key="1">
    <citation type="submission" date="2023-02" db="EMBL/GenBank/DDBJ databases">
        <title>Mating type loci evolution in Malassezia.</title>
        <authorList>
            <person name="Coelho M.A."/>
        </authorList>
    </citation>
    <scope>NUCLEOTIDE SEQUENCE</scope>
    <source>
        <strain evidence="3">CBS 14136</strain>
    </source>
</reference>
<comment type="similarity">
    <text evidence="1">Belongs to the DENND6 family.</text>
</comment>
<dbReference type="GO" id="GO:0055037">
    <property type="term" value="C:recycling endosome"/>
    <property type="evidence" value="ECO:0007669"/>
    <property type="project" value="TreeGrafter"/>
</dbReference>
<feature type="domain" description="UDENN" evidence="2">
    <location>
        <begin position="50"/>
        <end position="551"/>
    </location>
</feature>
<dbReference type="PANTHER" id="PTHR13677">
    <property type="entry name" value="LD41638P"/>
    <property type="match status" value="1"/>
</dbReference>
<dbReference type="PROSITE" id="PS50211">
    <property type="entry name" value="DENN"/>
    <property type="match status" value="1"/>
</dbReference>
<dbReference type="InterPro" id="IPR024224">
    <property type="entry name" value="DENND6"/>
</dbReference>
<keyword evidence="4" id="KW-1185">Reference proteome</keyword>
<dbReference type="AlphaFoldDB" id="A0AAF0FBE1"/>
<dbReference type="EMBL" id="CP118377">
    <property type="protein sequence ID" value="WFD43839.1"/>
    <property type="molecule type" value="Genomic_DNA"/>
</dbReference>
<evidence type="ECO:0000259" key="2">
    <source>
        <dbReference type="PROSITE" id="PS50211"/>
    </source>
</evidence>
<name>A0AAF0FBE1_9BASI</name>
<evidence type="ECO:0000313" key="4">
    <source>
        <dbReference type="Proteomes" id="UP001214628"/>
    </source>
</evidence>
<proteinExistence type="inferred from homology"/>
<evidence type="ECO:0000313" key="3">
    <source>
        <dbReference type="EMBL" id="WFD43839.1"/>
    </source>
</evidence>